<dbReference type="EMBL" id="LN483124">
    <property type="protein sequence ID" value="CED82552.1"/>
    <property type="molecule type" value="Genomic_DNA"/>
</dbReference>
<dbReference type="GO" id="GO:0006281">
    <property type="term" value="P:DNA repair"/>
    <property type="evidence" value="ECO:0007669"/>
    <property type="project" value="UniProtKB-KW"/>
</dbReference>
<dbReference type="PANTHER" id="PTHR47642">
    <property type="entry name" value="ATP-DEPENDENT DNA HELICASE"/>
    <property type="match status" value="1"/>
</dbReference>
<dbReference type="CDD" id="cd18809">
    <property type="entry name" value="SF1_C_RecD"/>
    <property type="match status" value="1"/>
</dbReference>
<organism evidence="4">
    <name type="scientific">Phaffia rhodozyma</name>
    <name type="common">Yeast</name>
    <name type="synonym">Xanthophyllomyces dendrorhous</name>
    <dbReference type="NCBI Taxonomy" id="264483"/>
    <lineage>
        <taxon>Eukaryota</taxon>
        <taxon>Fungi</taxon>
        <taxon>Dikarya</taxon>
        <taxon>Basidiomycota</taxon>
        <taxon>Agaricomycotina</taxon>
        <taxon>Tremellomycetes</taxon>
        <taxon>Cystofilobasidiales</taxon>
        <taxon>Mrakiaceae</taxon>
        <taxon>Phaffia</taxon>
    </lineage>
</organism>
<keyword evidence="1" id="KW-0378">Hydrolase</keyword>
<dbReference type="GO" id="GO:0000723">
    <property type="term" value="P:telomere maintenance"/>
    <property type="evidence" value="ECO:0007669"/>
    <property type="project" value="InterPro"/>
</dbReference>
<dbReference type="GO" id="GO:0043139">
    <property type="term" value="F:5'-3' DNA helicase activity"/>
    <property type="evidence" value="ECO:0007669"/>
    <property type="project" value="UniProtKB-EC"/>
</dbReference>
<dbReference type="Gene3D" id="3.40.50.300">
    <property type="entry name" value="P-loop containing nucleotide triphosphate hydrolases"/>
    <property type="match status" value="2"/>
</dbReference>
<feature type="domain" description="DNA helicase Pif1-like DEAD-box helicase" evidence="3">
    <location>
        <begin position="166"/>
        <end position="337"/>
    </location>
</feature>
<feature type="compositionally biased region" description="Acidic residues" evidence="2">
    <location>
        <begin position="670"/>
        <end position="681"/>
    </location>
</feature>
<evidence type="ECO:0000256" key="1">
    <source>
        <dbReference type="RuleBase" id="RU363044"/>
    </source>
</evidence>
<comment type="catalytic activity">
    <reaction evidence="1">
        <text>ATP + H2O = ADP + phosphate + H(+)</text>
        <dbReference type="Rhea" id="RHEA:13065"/>
        <dbReference type="ChEBI" id="CHEBI:15377"/>
        <dbReference type="ChEBI" id="CHEBI:15378"/>
        <dbReference type="ChEBI" id="CHEBI:30616"/>
        <dbReference type="ChEBI" id="CHEBI:43474"/>
        <dbReference type="ChEBI" id="CHEBI:456216"/>
        <dbReference type="EC" id="5.6.2.3"/>
    </reaction>
</comment>
<feature type="region of interest" description="Disordered" evidence="2">
    <location>
        <begin position="661"/>
        <end position="685"/>
    </location>
</feature>
<protein>
    <recommendedName>
        <fullName evidence="1">ATP-dependent DNA helicase</fullName>
        <ecNumber evidence="1">5.6.2.3</ecNumber>
    </recommendedName>
</protein>
<dbReference type="PANTHER" id="PTHR47642:SF5">
    <property type="entry name" value="ATP-DEPENDENT DNA HELICASE"/>
    <property type="match status" value="1"/>
</dbReference>
<dbReference type="SUPFAM" id="SSF52540">
    <property type="entry name" value="P-loop containing nucleoside triphosphate hydrolases"/>
    <property type="match status" value="2"/>
</dbReference>
<evidence type="ECO:0000313" key="4">
    <source>
        <dbReference type="EMBL" id="CED82552.1"/>
    </source>
</evidence>
<dbReference type="InterPro" id="IPR027417">
    <property type="entry name" value="P-loop_NTPase"/>
</dbReference>
<keyword evidence="1" id="KW-0234">DNA repair</keyword>
<dbReference type="EC" id="5.6.2.3" evidence="1"/>
<dbReference type="Pfam" id="PF05970">
    <property type="entry name" value="PIF1"/>
    <property type="match status" value="1"/>
</dbReference>
<comment type="similarity">
    <text evidence="1">Belongs to the helicase family.</text>
</comment>
<evidence type="ECO:0000256" key="2">
    <source>
        <dbReference type="SAM" id="MobiDB-lite"/>
    </source>
</evidence>
<dbReference type="InterPro" id="IPR010285">
    <property type="entry name" value="DNA_helicase_pif1-like_DEAD"/>
</dbReference>
<keyword evidence="1" id="KW-0227">DNA damage</keyword>
<accession>A0A0F7SKB0</accession>
<dbReference type="GO" id="GO:0016887">
    <property type="term" value="F:ATP hydrolysis activity"/>
    <property type="evidence" value="ECO:0007669"/>
    <property type="project" value="RHEA"/>
</dbReference>
<dbReference type="InterPro" id="IPR051055">
    <property type="entry name" value="PIF1_helicase"/>
</dbReference>
<name>A0A0F7SKB0_PHARH</name>
<dbReference type="CDD" id="cd18037">
    <property type="entry name" value="DEXSc_Pif1_like"/>
    <property type="match status" value="1"/>
</dbReference>
<dbReference type="GO" id="GO:0006310">
    <property type="term" value="P:DNA recombination"/>
    <property type="evidence" value="ECO:0007669"/>
    <property type="project" value="UniProtKB-KW"/>
</dbReference>
<dbReference type="GO" id="GO:0005524">
    <property type="term" value="F:ATP binding"/>
    <property type="evidence" value="ECO:0007669"/>
    <property type="project" value="UniProtKB-KW"/>
</dbReference>
<evidence type="ECO:0000259" key="3">
    <source>
        <dbReference type="Pfam" id="PF05970"/>
    </source>
</evidence>
<dbReference type="AlphaFoldDB" id="A0A0F7SKB0"/>
<keyword evidence="1" id="KW-0347">Helicase</keyword>
<comment type="cofactor">
    <cofactor evidence="1">
        <name>Mg(2+)</name>
        <dbReference type="ChEBI" id="CHEBI:18420"/>
    </cofactor>
</comment>
<sequence length="758" mass="86175">MRSATGSYLSSRPSTLLMNTGIAVSSRPHDFSSVHLIRRTISSLSTPSLLSQLSLPIRSSTSYRSPLSHGPSSQFQQSLNHSWLRRQRFSTTQIRLKRPSSPSQMMHFEHRGHVPSESKLLKDPNIETETLALLTEEEESLEEYKSRALIHPLSYEQRMLLQYATTYRTNMFFTGAAGTGKSYLINHLVHAFRELQQTVAITSSTGISAFNIGGTTLHSWAGIGLGDGTAEEMIIKLTEVEGKSARKRWTSTDVLIIDEVSMIDGDLFDKLDFVGRTIRGDDRPFGGLQLIVTGDFFQLPPVGTSWSSIKYAFQADCWKTAILLEVKLTQIFRQKDPTLIFHLNKIRSGIVDSETDEFFRALERPDWEDDTTLTKLLPTRNQVEEENLQNLFQLAGDTHRYVGVNYLTTRENRRNDLAYISSAFKPSIPTIIDLKVGARVMIVRNMIPNRIVNGTTGVVHSFMSTRQAHEHDELAIEIPESHIRADVFEYLTPTVLYDRRFDDLEREIDDVVTIDLEPRKRARLDDPTLYPVVEIEGDLYLIKPMVHRMTELPGENQAHKQTLAARYQLPLILGYALSIHKAQGQTINRVQVNFQNMFAEGQAYVALSRARSLDGLQVLNWDRESVVANDAVREYMANLQVIDGQDEEELYTSVQDKLADEKKMEKGELEKEEGEEEDDEEEHKVERVEQVGLEIVEDKKLKNKMTSDGEIVAGKVVDEKVTEEEAWRRYYKGGMSESSFAYARKKASFLAALKEIND</sequence>
<keyword evidence="1" id="KW-0547">Nucleotide-binding</keyword>
<keyword evidence="1" id="KW-0067">ATP-binding</keyword>
<proteinExistence type="inferred from homology"/>
<reference evidence="4" key="1">
    <citation type="submission" date="2014-08" db="EMBL/GenBank/DDBJ databases">
        <authorList>
            <person name="Sharma Rahul"/>
            <person name="Thines Marco"/>
        </authorList>
    </citation>
    <scope>NUCLEOTIDE SEQUENCE</scope>
</reference>
<keyword evidence="1" id="KW-0233">DNA recombination</keyword>